<name>A0ABU9C065_9BURK</name>
<reference evidence="1 2" key="1">
    <citation type="submission" date="2024-04" db="EMBL/GenBank/DDBJ databases">
        <title>Novel species of the genus Ideonella isolated from streams.</title>
        <authorList>
            <person name="Lu H."/>
        </authorList>
    </citation>
    <scope>NUCLEOTIDE SEQUENCE [LARGE SCALE GENOMIC DNA]</scope>
    <source>
        <strain evidence="1 2">DXS29W</strain>
    </source>
</reference>
<sequence length="213" mass="22977">MTHTQLEAALSSAERRHATLIERIRYQGSGVTLQEISLASDAVLQAQRMLAAARNEEHAVPFDIGFVPEAAAPSPSLLQSESAAALVFGAMEILPDGIRKPVGCATVELELCSVTKFGYPNDEALSGHPLSGKGLEAYGIFEVINSSWLEALANQNRVSFPNTPRSSQRHFILTFHDSTFECVARSLRGTVTDEPAVESCARVFSRLFGTGSL</sequence>
<accession>A0ABU9C065</accession>
<keyword evidence="2" id="KW-1185">Reference proteome</keyword>
<dbReference type="Proteomes" id="UP001371218">
    <property type="component" value="Unassembled WGS sequence"/>
</dbReference>
<comment type="caution">
    <text evidence="1">The sequence shown here is derived from an EMBL/GenBank/DDBJ whole genome shotgun (WGS) entry which is preliminary data.</text>
</comment>
<protein>
    <submittedName>
        <fullName evidence="1">Uncharacterized protein</fullName>
    </submittedName>
</protein>
<dbReference type="RefSeq" id="WP_341429521.1">
    <property type="nucleotide sequence ID" value="NZ_JBBUTG010000074.1"/>
</dbReference>
<gene>
    <name evidence="1" type="ORF">AACH06_30085</name>
</gene>
<organism evidence="1 2">
    <name type="scientific">Ideonella lacteola</name>
    <dbReference type="NCBI Taxonomy" id="2984193"/>
    <lineage>
        <taxon>Bacteria</taxon>
        <taxon>Pseudomonadati</taxon>
        <taxon>Pseudomonadota</taxon>
        <taxon>Betaproteobacteria</taxon>
        <taxon>Burkholderiales</taxon>
        <taxon>Sphaerotilaceae</taxon>
        <taxon>Ideonella</taxon>
    </lineage>
</organism>
<evidence type="ECO:0000313" key="1">
    <source>
        <dbReference type="EMBL" id="MEK8035088.1"/>
    </source>
</evidence>
<dbReference type="EMBL" id="JBBUTG010000074">
    <property type="protein sequence ID" value="MEK8035088.1"/>
    <property type="molecule type" value="Genomic_DNA"/>
</dbReference>
<proteinExistence type="predicted"/>
<evidence type="ECO:0000313" key="2">
    <source>
        <dbReference type="Proteomes" id="UP001371218"/>
    </source>
</evidence>